<comment type="caution">
    <text evidence="2">The sequence shown here is derived from an EMBL/GenBank/DDBJ whole genome shotgun (WGS) entry which is preliminary data.</text>
</comment>
<dbReference type="PROSITE" id="PS51904">
    <property type="entry name" value="GLYCOSYL_HYDROL_F25_2"/>
    <property type="match status" value="1"/>
</dbReference>
<keyword evidence="2" id="KW-0378">Hydrolase</keyword>
<sequence length="244" mass="28691">MQWRNEKNKKAILIKSNNLCLDFKKIKESGVHAVIFKVSYGLNPYKKALINNIKKAKNAGLLIGVYKEFDETSSPNLQGFLFSRILRKYDLDLYPILSIKSNKHNLSKKEFSDKCLKFMNIVKKNSGNECVIKTSTRFANNNLDDRIGNNKFWSMDEDKDTFKHNKIWDDWDCFNCHKKHIINGINNKFELGEIKKSFIKTTLKDEKLIKDKIMEENLKQNKCNCGHYHYKQDNCNCGHCHHKY</sequence>
<dbReference type="GO" id="GO:0009253">
    <property type="term" value="P:peptidoglycan catabolic process"/>
    <property type="evidence" value="ECO:0007669"/>
    <property type="project" value="InterPro"/>
</dbReference>
<dbReference type="RefSeq" id="WP_158082661.1">
    <property type="nucleotide sequence ID" value="NZ_LTAY01000026.1"/>
</dbReference>
<dbReference type="Proteomes" id="UP000191448">
    <property type="component" value="Unassembled WGS sequence"/>
</dbReference>
<dbReference type="SUPFAM" id="SSF51445">
    <property type="entry name" value="(Trans)glycosidases"/>
    <property type="match status" value="1"/>
</dbReference>
<dbReference type="InterPro" id="IPR002053">
    <property type="entry name" value="Glyco_hydro_25"/>
</dbReference>
<evidence type="ECO:0000313" key="2">
    <source>
        <dbReference type="EMBL" id="OPX49174.1"/>
    </source>
</evidence>
<dbReference type="AlphaFoldDB" id="A0A1V4SZ09"/>
<accession>A0A1V4SZ09</accession>
<organism evidence="2 3">
    <name type="scientific">Clostridium thermobutyricum DSM 4928</name>
    <dbReference type="NCBI Taxonomy" id="1121339"/>
    <lineage>
        <taxon>Bacteria</taxon>
        <taxon>Bacillati</taxon>
        <taxon>Bacillota</taxon>
        <taxon>Clostridia</taxon>
        <taxon>Eubacteriales</taxon>
        <taxon>Clostridiaceae</taxon>
        <taxon>Clostridium</taxon>
    </lineage>
</organism>
<dbReference type="GO" id="GO:0016998">
    <property type="term" value="P:cell wall macromolecule catabolic process"/>
    <property type="evidence" value="ECO:0007669"/>
    <property type="project" value="InterPro"/>
</dbReference>
<dbReference type="Gene3D" id="3.20.20.80">
    <property type="entry name" value="Glycosidases"/>
    <property type="match status" value="1"/>
</dbReference>
<reference evidence="2 3" key="1">
    <citation type="submission" date="2016-02" db="EMBL/GenBank/DDBJ databases">
        <title>Genome sequence of Clostridium thermobutyricum DSM 4928.</title>
        <authorList>
            <person name="Poehlein A."/>
            <person name="Daniel R."/>
        </authorList>
    </citation>
    <scope>NUCLEOTIDE SEQUENCE [LARGE SCALE GENOMIC DNA]</scope>
    <source>
        <strain evidence="2 3">DSM 4928</strain>
    </source>
</reference>
<name>A0A1V4SZ09_9CLOT</name>
<dbReference type="GO" id="GO:0016052">
    <property type="term" value="P:carbohydrate catabolic process"/>
    <property type="evidence" value="ECO:0007669"/>
    <property type="project" value="TreeGrafter"/>
</dbReference>
<evidence type="ECO:0000256" key="1">
    <source>
        <dbReference type="ARBA" id="ARBA00010646"/>
    </source>
</evidence>
<dbReference type="InterPro" id="IPR017853">
    <property type="entry name" value="GH"/>
</dbReference>
<proteinExistence type="inferred from homology"/>
<dbReference type="PANTHER" id="PTHR34135">
    <property type="entry name" value="LYSOZYME"/>
    <property type="match status" value="1"/>
</dbReference>
<evidence type="ECO:0000313" key="3">
    <source>
        <dbReference type="Proteomes" id="UP000191448"/>
    </source>
</evidence>
<comment type="similarity">
    <text evidence="1">Belongs to the glycosyl hydrolase 25 family.</text>
</comment>
<dbReference type="PANTHER" id="PTHR34135:SF2">
    <property type="entry name" value="LYSOZYME"/>
    <property type="match status" value="1"/>
</dbReference>
<dbReference type="GO" id="GO:0003796">
    <property type="term" value="F:lysozyme activity"/>
    <property type="evidence" value="ECO:0007669"/>
    <property type="project" value="InterPro"/>
</dbReference>
<dbReference type="EMBL" id="LTAY01000026">
    <property type="protein sequence ID" value="OPX49174.1"/>
    <property type="molecule type" value="Genomic_DNA"/>
</dbReference>
<gene>
    <name evidence="2" type="ORF">CLTHE_09280</name>
</gene>
<protein>
    <submittedName>
        <fullName evidence="2">Glycosyl hydrolases family 25</fullName>
    </submittedName>
</protein>
<dbReference type="Pfam" id="PF01183">
    <property type="entry name" value="Glyco_hydro_25"/>
    <property type="match status" value="1"/>
</dbReference>